<dbReference type="InterPro" id="IPR003543">
    <property type="entry name" value="SR-AI/II"/>
</dbReference>
<dbReference type="EMBL" id="AAGW02011769">
    <property type="status" value="NOT_ANNOTATED_CDS"/>
    <property type="molecule type" value="Genomic_DNA"/>
</dbReference>
<evidence type="ECO:0000313" key="14">
    <source>
        <dbReference type="Ensembl" id="ENSOCUP00000020109.3"/>
    </source>
</evidence>
<dbReference type="PRINTS" id="PR00258">
    <property type="entry name" value="SPERACTRCPTR"/>
</dbReference>
<evidence type="ECO:0000256" key="7">
    <source>
        <dbReference type="ARBA" id="ARBA00023170"/>
    </source>
</evidence>
<dbReference type="GO" id="GO:0006911">
    <property type="term" value="P:phagocytosis, engulfment"/>
    <property type="evidence" value="ECO:0007669"/>
    <property type="project" value="Ensembl"/>
</dbReference>
<dbReference type="GO" id="GO:0006898">
    <property type="term" value="P:receptor-mediated endocytosis"/>
    <property type="evidence" value="ECO:0007669"/>
    <property type="project" value="Ensembl"/>
</dbReference>
<name>G1TSU0_RABIT</name>
<feature type="disulfide bond" evidence="9">
    <location>
        <begin position="390"/>
        <end position="454"/>
    </location>
</feature>
<dbReference type="PANTHER" id="PTHR48071:SF16">
    <property type="entry name" value="MACROPHAGE SCAVENGER RECEPTOR TYPES I AND II"/>
    <property type="match status" value="1"/>
</dbReference>
<dbReference type="GO" id="GO:0010629">
    <property type="term" value="P:negative regulation of gene expression"/>
    <property type="evidence" value="ECO:0007669"/>
    <property type="project" value="Ensembl"/>
</dbReference>
<evidence type="ECO:0000256" key="2">
    <source>
        <dbReference type="ARBA" id="ARBA00022692"/>
    </source>
</evidence>
<evidence type="ECO:0000256" key="4">
    <source>
        <dbReference type="ARBA" id="ARBA00022989"/>
    </source>
</evidence>
<evidence type="ECO:0000256" key="10">
    <source>
        <dbReference type="SAM" id="Coils"/>
    </source>
</evidence>
<dbReference type="GO" id="GO:0005886">
    <property type="term" value="C:plasma membrane"/>
    <property type="evidence" value="ECO:0007669"/>
    <property type="project" value="Ensembl"/>
</dbReference>
<dbReference type="Gene3D" id="3.10.250.10">
    <property type="entry name" value="SRCR-like domain"/>
    <property type="match status" value="1"/>
</dbReference>
<evidence type="ECO:0000256" key="12">
    <source>
        <dbReference type="SAM" id="Phobius"/>
    </source>
</evidence>
<dbReference type="PANTHER" id="PTHR48071">
    <property type="entry name" value="SRCR DOMAIN-CONTAINING PROTEIN"/>
    <property type="match status" value="1"/>
</dbReference>
<feature type="region of interest" description="Disordered" evidence="11">
    <location>
        <begin position="1"/>
        <end position="32"/>
    </location>
</feature>
<dbReference type="Bgee" id="ENSOCUG00000014197">
    <property type="expression patterns" value="Expressed in blood and 16 other cell types or tissues"/>
</dbReference>
<protein>
    <submittedName>
        <fullName evidence="14">Macrophage scavenger receptor 1</fullName>
    </submittedName>
</protein>
<dbReference type="AlphaFoldDB" id="G1TSU0"/>
<dbReference type="PROSITE" id="PS00420">
    <property type="entry name" value="SRCR_1"/>
    <property type="match status" value="1"/>
</dbReference>
<accession>G1TSU0</accession>
<keyword evidence="8" id="KW-0325">Glycoprotein</keyword>
<feature type="region of interest" description="Disordered" evidence="11">
    <location>
        <begin position="279"/>
        <end position="360"/>
    </location>
</feature>
<dbReference type="FunCoup" id="G1TSU0">
    <property type="interactions" value="107"/>
</dbReference>
<evidence type="ECO:0000256" key="1">
    <source>
        <dbReference type="ARBA" id="ARBA00004606"/>
    </source>
</evidence>
<dbReference type="SMR" id="G1TSU0"/>
<feature type="disulfide bond" evidence="9">
    <location>
        <begin position="434"/>
        <end position="444"/>
    </location>
</feature>
<feature type="transmembrane region" description="Helical" evidence="12">
    <location>
        <begin position="63"/>
        <end position="88"/>
    </location>
</feature>
<reference evidence="14" key="2">
    <citation type="submission" date="2025-08" db="UniProtKB">
        <authorList>
            <consortium name="Ensembl"/>
        </authorList>
    </citation>
    <scope>IDENTIFICATION</scope>
    <source>
        <strain evidence="14">Thorbecke</strain>
    </source>
</reference>
<evidence type="ECO:0000313" key="15">
    <source>
        <dbReference type="Proteomes" id="UP000001811"/>
    </source>
</evidence>
<feature type="disulfide bond" evidence="9">
    <location>
        <begin position="403"/>
        <end position="464"/>
    </location>
</feature>
<dbReference type="GeneTree" id="ENSGT00950000183074"/>
<keyword evidence="4 12" id="KW-1133">Transmembrane helix</keyword>
<dbReference type="GO" id="GO:0005044">
    <property type="term" value="F:scavenger receptor activity"/>
    <property type="evidence" value="ECO:0007669"/>
    <property type="project" value="InterPro"/>
</dbReference>
<dbReference type="GO" id="GO:0042953">
    <property type="term" value="P:lipoprotein transport"/>
    <property type="evidence" value="ECO:0007669"/>
    <property type="project" value="Ensembl"/>
</dbReference>
<proteinExistence type="predicted"/>
<dbReference type="InterPro" id="IPR008160">
    <property type="entry name" value="Collagen"/>
</dbReference>
<dbReference type="Pfam" id="PF03523">
    <property type="entry name" value="Macscav_rec"/>
    <property type="match status" value="1"/>
</dbReference>
<dbReference type="SUPFAM" id="SSF56487">
    <property type="entry name" value="SRCR-like"/>
    <property type="match status" value="1"/>
</dbReference>
<evidence type="ECO:0000259" key="13">
    <source>
        <dbReference type="PROSITE" id="PS50287"/>
    </source>
</evidence>
<organism evidence="14 15">
    <name type="scientific">Oryctolagus cuniculus</name>
    <name type="common">Rabbit</name>
    <dbReference type="NCBI Taxonomy" id="9986"/>
    <lineage>
        <taxon>Eukaryota</taxon>
        <taxon>Metazoa</taxon>
        <taxon>Chordata</taxon>
        <taxon>Craniata</taxon>
        <taxon>Vertebrata</taxon>
        <taxon>Euteleostomi</taxon>
        <taxon>Mammalia</taxon>
        <taxon>Eutheria</taxon>
        <taxon>Euarchontoglires</taxon>
        <taxon>Glires</taxon>
        <taxon>Lagomorpha</taxon>
        <taxon>Leporidae</taxon>
        <taxon>Oryctolagus</taxon>
    </lineage>
</organism>
<dbReference type="PROSITE" id="PS50287">
    <property type="entry name" value="SRCR_2"/>
    <property type="match status" value="1"/>
</dbReference>
<dbReference type="InterPro" id="IPR001190">
    <property type="entry name" value="SRCR"/>
</dbReference>
<dbReference type="SMART" id="SM00202">
    <property type="entry name" value="SR"/>
    <property type="match status" value="1"/>
</dbReference>
<reference evidence="14 15" key="1">
    <citation type="journal article" date="2011" name="Nature">
        <title>A high-resolution map of human evolutionary constraint using 29 mammals.</title>
        <authorList>
            <person name="Lindblad-Toh K."/>
            <person name="Garber M."/>
            <person name="Zuk O."/>
            <person name="Lin M.F."/>
            <person name="Parker B.J."/>
            <person name="Washietl S."/>
            <person name="Kheradpour P."/>
            <person name="Ernst J."/>
            <person name="Jordan G."/>
            <person name="Mauceli E."/>
            <person name="Ward L.D."/>
            <person name="Lowe C.B."/>
            <person name="Holloway A.K."/>
            <person name="Clamp M."/>
            <person name="Gnerre S."/>
            <person name="Alfoldi J."/>
            <person name="Beal K."/>
            <person name="Chang J."/>
            <person name="Clawson H."/>
            <person name="Cuff J."/>
            <person name="Di Palma F."/>
            <person name="Fitzgerald S."/>
            <person name="Flicek P."/>
            <person name="Guttman M."/>
            <person name="Hubisz M.J."/>
            <person name="Jaffe D.B."/>
            <person name="Jungreis I."/>
            <person name="Kent W.J."/>
            <person name="Kostka D."/>
            <person name="Lara M."/>
            <person name="Martins A.L."/>
            <person name="Massingham T."/>
            <person name="Moltke I."/>
            <person name="Raney B.J."/>
            <person name="Rasmussen M.D."/>
            <person name="Robinson J."/>
            <person name="Stark A."/>
            <person name="Vilella A.J."/>
            <person name="Wen J."/>
            <person name="Xie X."/>
            <person name="Zody M.C."/>
            <person name="Baldwin J."/>
            <person name="Bloom T."/>
            <person name="Chin C.W."/>
            <person name="Heiman D."/>
            <person name="Nicol R."/>
            <person name="Nusbaum C."/>
            <person name="Young S."/>
            <person name="Wilkinson J."/>
            <person name="Worley K.C."/>
            <person name="Kovar C.L."/>
            <person name="Muzny D.M."/>
            <person name="Gibbs R.A."/>
            <person name="Cree A."/>
            <person name="Dihn H.H."/>
            <person name="Fowler G."/>
            <person name="Jhangiani S."/>
            <person name="Joshi V."/>
            <person name="Lee S."/>
            <person name="Lewis L.R."/>
            <person name="Nazareth L.V."/>
            <person name="Okwuonu G."/>
            <person name="Santibanez J."/>
            <person name="Warren W.C."/>
            <person name="Mardis E.R."/>
            <person name="Weinstock G.M."/>
            <person name="Wilson R.K."/>
            <person name="Delehaunty K."/>
            <person name="Dooling D."/>
            <person name="Fronik C."/>
            <person name="Fulton L."/>
            <person name="Fulton B."/>
            <person name="Graves T."/>
            <person name="Minx P."/>
            <person name="Sodergren E."/>
            <person name="Birney E."/>
            <person name="Margulies E.H."/>
            <person name="Herrero J."/>
            <person name="Green E.D."/>
            <person name="Haussler D."/>
            <person name="Siepel A."/>
            <person name="Goldman N."/>
            <person name="Pollard K.S."/>
            <person name="Pedersen J.S."/>
            <person name="Lander E.S."/>
            <person name="Kellis M."/>
        </authorList>
    </citation>
    <scope>NUCLEOTIDE SEQUENCE [LARGE SCALE GENOMIC DNA]</scope>
    <source>
        <strain evidence="14 15">Thorbecke inbred</strain>
    </source>
</reference>
<dbReference type="PRINTS" id="PR01408">
    <property type="entry name" value="MACSCAVRCPTR"/>
</dbReference>
<dbReference type="Pfam" id="PF01391">
    <property type="entry name" value="Collagen"/>
    <property type="match status" value="1"/>
</dbReference>
<dbReference type="GO" id="GO:0030301">
    <property type="term" value="P:cholesterol transport"/>
    <property type="evidence" value="ECO:0007669"/>
    <property type="project" value="Ensembl"/>
</dbReference>
<dbReference type="InterPro" id="IPR036772">
    <property type="entry name" value="SRCR-like_dom_sf"/>
</dbReference>
<dbReference type="GO" id="GO:0010744">
    <property type="term" value="P:positive regulation of macrophage derived foam cell differentiation"/>
    <property type="evidence" value="ECO:0007669"/>
    <property type="project" value="Ensembl"/>
</dbReference>
<dbReference type="Proteomes" id="UP000001811">
    <property type="component" value="Chromosome 2"/>
</dbReference>
<evidence type="ECO:0000256" key="5">
    <source>
        <dbReference type="ARBA" id="ARBA00023136"/>
    </source>
</evidence>
<keyword evidence="7" id="KW-0675">Receptor</keyword>
<comment type="subcellular location">
    <subcellularLocation>
        <location evidence="1">Membrane</location>
        <topology evidence="1">Single-pass type II membrane protein</topology>
    </subcellularLocation>
</comment>
<evidence type="ECO:0000256" key="11">
    <source>
        <dbReference type="SAM" id="MobiDB-lite"/>
    </source>
</evidence>
<feature type="compositionally biased region" description="Basic and acidic residues" evidence="11">
    <location>
        <begin position="1"/>
        <end position="12"/>
    </location>
</feature>
<evidence type="ECO:0000256" key="8">
    <source>
        <dbReference type="ARBA" id="ARBA00023180"/>
    </source>
</evidence>
<keyword evidence="10" id="KW-0175">Coiled coil</keyword>
<dbReference type="GO" id="GO:0034381">
    <property type="term" value="P:plasma lipoprotein particle clearance"/>
    <property type="evidence" value="ECO:0007669"/>
    <property type="project" value="Ensembl"/>
</dbReference>
<dbReference type="EMBL" id="AAGW02011770">
    <property type="status" value="NOT_ANNOTATED_CDS"/>
    <property type="molecule type" value="Genomic_DNA"/>
</dbReference>
<dbReference type="GO" id="GO:0004252">
    <property type="term" value="F:serine-type endopeptidase activity"/>
    <property type="evidence" value="ECO:0007669"/>
    <property type="project" value="TreeGrafter"/>
</dbReference>
<dbReference type="GO" id="GO:0097242">
    <property type="term" value="P:amyloid-beta clearance"/>
    <property type="evidence" value="ECO:0007669"/>
    <property type="project" value="Ensembl"/>
</dbReference>
<dbReference type="HOGENOM" id="CLU_041152_2_0_1"/>
<dbReference type="GO" id="GO:0051649">
    <property type="term" value="P:establishment of localization in cell"/>
    <property type="evidence" value="ECO:0007669"/>
    <property type="project" value="Ensembl"/>
</dbReference>
<dbReference type="Ensembl" id="ENSOCUT00000025428.3">
    <property type="protein sequence ID" value="ENSOCUP00000020109.3"/>
    <property type="gene ID" value="ENSOCUG00000014197.4"/>
</dbReference>
<evidence type="ECO:0000256" key="6">
    <source>
        <dbReference type="ARBA" id="ARBA00023157"/>
    </source>
</evidence>
<dbReference type="Pfam" id="PF00530">
    <property type="entry name" value="SRCR"/>
    <property type="match status" value="1"/>
</dbReference>
<keyword evidence="3" id="KW-0735">Signal-anchor</keyword>
<dbReference type="EMBL" id="AAGW02011771">
    <property type="status" value="NOT_ANNOTATED_CDS"/>
    <property type="molecule type" value="Genomic_DNA"/>
</dbReference>
<dbReference type="GO" id="GO:0031638">
    <property type="term" value="P:zymogen activation"/>
    <property type="evidence" value="ECO:0007669"/>
    <property type="project" value="TreeGrafter"/>
</dbReference>
<keyword evidence="5 12" id="KW-0472">Membrane</keyword>
<reference evidence="14" key="3">
    <citation type="submission" date="2025-09" db="UniProtKB">
        <authorList>
            <consortium name="Ensembl"/>
        </authorList>
    </citation>
    <scope>IDENTIFICATION</scope>
    <source>
        <strain evidence="14">Thorbecke</strain>
    </source>
</reference>
<dbReference type="FunFam" id="3.10.250.10:FF:000011">
    <property type="entry name" value="Scavenger receptor class A member 5"/>
    <property type="match status" value="1"/>
</dbReference>
<dbReference type="GO" id="GO:0001540">
    <property type="term" value="F:amyloid-beta binding"/>
    <property type="evidence" value="ECO:0007669"/>
    <property type="project" value="Ensembl"/>
</dbReference>
<feature type="domain" description="SRCR" evidence="13">
    <location>
        <begin position="365"/>
        <end position="465"/>
    </location>
</feature>
<keyword evidence="6 9" id="KW-1015">Disulfide bond</keyword>
<evidence type="ECO:0000256" key="3">
    <source>
        <dbReference type="ARBA" id="ARBA00022968"/>
    </source>
</evidence>
<feature type="coiled-coil region" evidence="10">
    <location>
        <begin position="224"/>
        <end position="251"/>
    </location>
</feature>
<evidence type="ECO:0000256" key="9">
    <source>
        <dbReference type="PROSITE-ProRule" id="PRU00196"/>
    </source>
</evidence>
<keyword evidence="2 12" id="KW-0812">Transmembrane</keyword>
<dbReference type="GO" id="GO:0010886">
    <property type="term" value="P:positive regulation of cholesterol storage"/>
    <property type="evidence" value="ECO:0007669"/>
    <property type="project" value="Ensembl"/>
</dbReference>
<sequence>MLAPRTLEKEKSMAQWDSFTDQQEDTDSCSESVKFDARSNTALLPPNPKNGPPLQEKLKSFKAALIALYLLVFAVLIPIIAIMAAQLLKWEMKNCTVGSINANSVSSSLLGRGNDSEDEVRFREVVMEHISKMEKRIQYISDTEENLVDSEHFQNFSVTTDQRFADVLLQLSTLVPTVQGHGNAVDEITRSLISLNTTLLDLHLYVETLNVKFQENTLKGQEEISKLKERVHNASAEIMSMKEEQVHLEQEIKREVKVLNNITNDLRLKDWEHSQTLRNITLIQGPPGPPGEKGDRGPTGESGPPGVPGPVGPPGLKGDRGSIGFPGSRGYPGQSGKTGRTGYPGPKGQKGEKGSGSILTPSATVRLVGGRGPHEGRVEILHNGQWGTVCDDHWELRAGQVVCRSLGYRGVKSVHKKAYFGQGTGPIWLNEVPCLGMESSIEECKIRQWGVRVCSHGEDAGVTCTL</sequence>
<dbReference type="EMBL" id="AAGW02011772">
    <property type="status" value="NOT_ANNOTATED_CDS"/>
    <property type="molecule type" value="Genomic_DNA"/>
</dbReference>
<gene>
    <name evidence="14" type="primary">MSR1</name>
</gene>
<keyword evidence="15" id="KW-1185">Reference proteome</keyword>
<dbReference type="InParanoid" id="G1TSU0"/>
<dbReference type="GO" id="GO:0030169">
    <property type="term" value="F:low-density lipoprotein particle binding"/>
    <property type="evidence" value="ECO:0007669"/>
    <property type="project" value="Ensembl"/>
</dbReference>